<comment type="similarity">
    <text evidence="3">In the N-terminal section; belongs to the FlgJ family.</text>
</comment>
<dbReference type="Pfam" id="PF01832">
    <property type="entry name" value="Glucosaminidase"/>
    <property type="match status" value="1"/>
</dbReference>
<keyword evidence="14" id="KW-1185">Reference proteome</keyword>
<evidence type="ECO:0000256" key="11">
    <source>
        <dbReference type="ARBA" id="ARBA00030835"/>
    </source>
</evidence>
<comment type="subcellular location">
    <subcellularLocation>
        <location evidence="2">Periplasm</location>
    </subcellularLocation>
</comment>
<evidence type="ECO:0000256" key="9">
    <source>
        <dbReference type="ARBA" id="ARBA00023295"/>
    </source>
</evidence>
<dbReference type="eggNOG" id="COG1705">
    <property type="taxonomic scope" value="Bacteria"/>
</dbReference>
<evidence type="ECO:0000256" key="1">
    <source>
        <dbReference type="ARBA" id="ARBA00002954"/>
    </source>
</evidence>
<comment type="function">
    <text evidence="1">Flagellum-specific muramidase which hydrolyzes the peptidoglycan layer to assemble the rod structure in the periplasmic space.</text>
</comment>
<dbReference type="InterPro" id="IPR019301">
    <property type="entry name" value="Flagellar_prot_FlgJ_N"/>
</dbReference>
<dbReference type="GO" id="GO:0016798">
    <property type="term" value="F:hydrolase activity, acting on glycosyl bonds"/>
    <property type="evidence" value="ECO:0007669"/>
    <property type="project" value="UniProtKB-KW"/>
</dbReference>
<evidence type="ECO:0000256" key="6">
    <source>
        <dbReference type="ARBA" id="ARBA00022764"/>
    </source>
</evidence>
<dbReference type="CAZy" id="GH73">
    <property type="family name" value="Glycoside Hydrolase Family 73"/>
</dbReference>
<reference evidence="13 14" key="1">
    <citation type="journal article" date="2005" name="Nucleic Acids Res.">
        <title>Genomic blueprint of Hahella chejuensis, a marine microbe producing an algicidal agent.</title>
        <authorList>
            <person name="Jeong H."/>
            <person name="Yim J.H."/>
            <person name="Lee C."/>
            <person name="Choi S.-H."/>
            <person name="Park Y.K."/>
            <person name="Yoon S.H."/>
            <person name="Hur C.-G."/>
            <person name="Kang H.-Y."/>
            <person name="Kim D."/>
            <person name="Lee H.H."/>
            <person name="Park K.H."/>
            <person name="Park S.-H."/>
            <person name="Park H.-S."/>
            <person name="Lee H.K."/>
            <person name="Oh T.K."/>
            <person name="Kim J.F."/>
        </authorList>
    </citation>
    <scope>NUCLEOTIDE SEQUENCE [LARGE SCALE GENOMIC DNA]</scope>
    <source>
        <strain evidence="13 14">KCTC 2396</strain>
    </source>
</reference>
<dbReference type="Proteomes" id="UP000000238">
    <property type="component" value="Chromosome"/>
</dbReference>
<dbReference type="GO" id="GO:0071973">
    <property type="term" value="P:bacterial-type flagellum-dependent cell motility"/>
    <property type="evidence" value="ECO:0007669"/>
    <property type="project" value="TreeGrafter"/>
</dbReference>
<evidence type="ECO:0000256" key="8">
    <source>
        <dbReference type="ARBA" id="ARBA00022801"/>
    </source>
</evidence>
<dbReference type="OrthoDB" id="289937at2"/>
<keyword evidence="9" id="KW-0326">Glycosidase</keyword>
<dbReference type="eggNOG" id="COG3951">
    <property type="taxonomic scope" value="Bacteria"/>
</dbReference>
<dbReference type="GO" id="GO:0071555">
    <property type="term" value="P:cell wall organization"/>
    <property type="evidence" value="ECO:0007669"/>
    <property type="project" value="UniProtKB-KW"/>
</dbReference>
<dbReference type="KEGG" id="hch:HCH_04474"/>
<dbReference type="InterPro" id="IPR051056">
    <property type="entry name" value="Glycosyl_Hydrolase_73"/>
</dbReference>
<dbReference type="InterPro" id="IPR002901">
    <property type="entry name" value="MGlyc_endo_b_GlcNAc-like_dom"/>
</dbReference>
<dbReference type="PANTHER" id="PTHR33308">
    <property type="entry name" value="PEPTIDOGLYCAN HYDROLASE FLGJ"/>
    <property type="match status" value="1"/>
</dbReference>
<gene>
    <name evidence="13" type="primary">flgJ</name>
    <name evidence="13" type="ordered locus">HCH_04474</name>
</gene>
<evidence type="ECO:0000256" key="5">
    <source>
        <dbReference type="ARBA" id="ARBA00013433"/>
    </source>
</evidence>
<evidence type="ECO:0000313" key="13">
    <source>
        <dbReference type="EMBL" id="ABC31178.1"/>
    </source>
</evidence>
<evidence type="ECO:0000256" key="2">
    <source>
        <dbReference type="ARBA" id="ARBA00004418"/>
    </source>
</evidence>
<dbReference type="InterPro" id="IPR013377">
    <property type="entry name" value="FlgJ"/>
</dbReference>
<dbReference type="Pfam" id="PF10135">
    <property type="entry name" value="Rod-binding"/>
    <property type="match status" value="1"/>
</dbReference>
<dbReference type="Gene3D" id="1.10.530.10">
    <property type="match status" value="1"/>
</dbReference>
<dbReference type="Gene3D" id="2.10.70.40">
    <property type="entry name" value="peptidoglycan hydrolase"/>
    <property type="match status" value="1"/>
</dbReference>
<proteinExistence type="inferred from homology"/>
<dbReference type="GO" id="GO:0004040">
    <property type="term" value="F:amidase activity"/>
    <property type="evidence" value="ECO:0007669"/>
    <property type="project" value="InterPro"/>
</dbReference>
<evidence type="ECO:0000256" key="7">
    <source>
        <dbReference type="ARBA" id="ARBA00022795"/>
    </source>
</evidence>
<keyword evidence="7" id="KW-1005">Bacterial flagellum biogenesis</keyword>
<feature type="domain" description="Mannosyl-glycoprotein endo-beta-N-acetylglucosamidase-like" evidence="12">
    <location>
        <begin position="195"/>
        <end position="359"/>
    </location>
</feature>
<dbReference type="AlphaFoldDB" id="Q2SDU6"/>
<evidence type="ECO:0000256" key="4">
    <source>
        <dbReference type="ARBA" id="ARBA00007974"/>
    </source>
</evidence>
<dbReference type="SMART" id="SM00047">
    <property type="entry name" value="LYZ2"/>
    <property type="match status" value="1"/>
</dbReference>
<comment type="similarity">
    <text evidence="4">In the C-terminal section; belongs to the glycosyl hydrolase 73 family.</text>
</comment>
<evidence type="ECO:0000256" key="3">
    <source>
        <dbReference type="ARBA" id="ARBA00006880"/>
    </source>
</evidence>
<keyword evidence="6" id="KW-0574">Periplasm</keyword>
<evidence type="ECO:0000313" key="14">
    <source>
        <dbReference type="Proteomes" id="UP000000238"/>
    </source>
</evidence>
<sequence length="362" mass="40350">MTINNRALDQAHVYTDLNALQRLKSPSMDKSEAISAVSKQFESIMVNLMLKSMRQVNAVFEQGNPFHDSASNVYQDMFDHQLSLTLSKHKSFGLADALTKQLLARESGEPRKGGYKDITEYPRSLEAMTLNYAQAEESLAQAPGLTEEETQALEQVAYYSEQMSRSAFVDSEAKEVIAAVEPAQAVVSDDGEVQKEAAPVSFESPQHFVNSLLASARKASDGLGVEPGVLLAQSALETGWGRRMIFTEEGEPSYNLFGIKADQRWKGPVAWVTTTEYREGAMVKERASFRVYGSYEESFTDYLNFLQGQPRYQQALKQVAEPEAYLRELQKAGYATDPNYASKIQRIMNGAYLQSVRPDDQG</sequence>
<accession>Q2SDU6</accession>
<dbReference type="EMBL" id="CP000155">
    <property type="protein sequence ID" value="ABC31178.1"/>
    <property type="molecule type" value="Genomic_DNA"/>
</dbReference>
<dbReference type="NCBIfam" id="TIGR02541">
    <property type="entry name" value="flagell_FlgJ"/>
    <property type="match status" value="1"/>
</dbReference>
<evidence type="ECO:0000256" key="10">
    <source>
        <dbReference type="ARBA" id="ARBA00023316"/>
    </source>
</evidence>
<dbReference type="PANTHER" id="PTHR33308:SF9">
    <property type="entry name" value="PEPTIDOGLYCAN HYDROLASE FLGJ"/>
    <property type="match status" value="1"/>
</dbReference>
<protein>
    <recommendedName>
        <fullName evidence="5">Peptidoglycan hydrolase FlgJ</fullName>
    </recommendedName>
    <alternativeName>
        <fullName evidence="11">Muramidase FlgJ</fullName>
    </alternativeName>
</protein>
<dbReference type="GO" id="GO:0042597">
    <property type="term" value="C:periplasmic space"/>
    <property type="evidence" value="ECO:0007669"/>
    <property type="project" value="UniProtKB-SubCell"/>
</dbReference>
<keyword evidence="10" id="KW-0961">Cell wall biogenesis/degradation</keyword>
<dbReference type="HOGENOM" id="CLU_013771_3_0_6"/>
<dbReference type="GO" id="GO:0044780">
    <property type="term" value="P:bacterial-type flagellum assembly"/>
    <property type="evidence" value="ECO:0007669"/>
    <property type="project" value="InterPro"/>
</dbReference>
<keyword evidence="8" id="KW-0378">Hydrolase</keyword>
<name>Q2SDU6_HAHCH</name>
<dbReference type="FunFam" id="2.10.70.40:FF:000001">
    <property type="entry name" value="Flagellar assembly peptidoglycan hydrolase FlgJ"/>
    <property type="match status" value="1"/>
</dbReference>
<organism evidence="13 14">
    <name type="scientific">Hahella chejuensis (strain KCTC 2396)</name>
    <dbReference type="NCBI Taxonomy" id="349521"/>
    <lineage>
        <taxon>Bacteria</taxon>
        <taxon>Pseudomonadati</taxon>
        <taxon>Pseudomonadota</taxon>
        <taxon>Gammaproteobacteria</taxon>
        <taxon>Oceanospirillales</taxon>
        <taxon>Hahellaceae</taxon>
        <taxon>Hahella</taxon>
    </lineage>
</organism>
<evidence type="ECO:0000259" key="12">
    <source>
        <dbReference type="SMART" id="SM00047"/>
    </source>
</evidence>
<dbReference type="RefSeq" id="WP_011398245.1">
    <property type="nucleotide sequence ID" value="NC_007645.1"/>
</dbReference>
<dbReference type="STRING" id="349521.HCH_04474"/>